<keyword evidence="4" id="KW-1133">Transmembrane helix</keyword>
<dbReference type="Proteomes" id="UP001597541">
    <property type="component" value="Unassembled WGS sequence"/>
</dbReference>
<dbReference type="Pfam" id="PF12833">
    <property type="entry name" value="HTH_18"/>
    <property type="match status" value="1"/>
</dbReference>
<dbReference type="PANTHER" id="PTHR43280:SF10">
    <property type="entry name" value="REGULATORY PROTEIN POCR"/>
    <property type="match status" value="1"/>
</dbReference>
<proteinExistence type="predicted"/>
<reference evidence="7" key="1">
    <citation type="journal article" date="2019" name="Int. J. Syst. Evol. Microbiol.">
        <title>The Global Catalogue of Microorganisms (GCM) 10K type strain sequencing project: providing services to taxonomists for standard genome sequencing and annotation.</title>
        <authorList>
            <consortium name="The Broad Institute Genomics Platform"/>
            <consortium name="The Broad Institute Genome Sequencing Center for Infectious Disease"/>
            <person name="Wu L."/>
            <person name="Ma J."/>
        </authorList>
    </citation>
    <scope>NUCLEOTIDE SEQUENCE [LARGE SCALE GENOMIC DNA]</scope>
    <source>
        <strain evidence="7">KCTC 3950</strain>
    </source>
</reference>
<keyword evidence="3" id="KW-0804">Transcription</keyword>
<sequence>MRMLKAYKSKKYLLRILLSLTLLMFAVQFFSSLALQYNAERSAVTMQQEANRKVMNQINYNISYMTGIISNFAVNLFTEKRIVALMTMREPDPMTVIQSVNDLHQNYSLSSFLHSIVVYNGYADQTYAVGELGLSKPDQSMTAELVSLLKRKNKLPRMELLPMNLSGHERSVDFFSLVIYETYYSENTGRESALVLNIKPEWLMENMRAVNDFANPDQSGIFIIDQSGNVILSGQGQSLLSNLDELRAAVHERSAMNPERFGSFRNSLGGEGDYLITFMNTEVSSWKVVSVQPYDAVIGPVQRMKTTSHLVSAALLLFSLILSVIMAHKLYQPIDRMIAQIGTSPSGEREERNGNRDELSHVASMYSQMAQKLYLVSNEQDKQKNIVKNYHLRTIISGSMAFNAGQFAESIAHNELHIEPEGPYRLVMMKLDDYLSFMQNVSYNQRLLYYFAIQNIAEEIMRPSPFRCEIADMRSDHLVMLVSSDRSKRLELEQLVHLLLKIQEVINGYYKLSLSMTVSDLILEHTAISEGYAAVTQYSMYKLLYGKNAILTPDKVRPNMEHFEYAFPDDLERKLSESIRTNDQDGMITTIHQILKKLSVYHFDHIIHGILHVVDILKGTVREMNKNRVVSLYVDLSSLSRQVLEKETIEEIEELFVQACTEIHDKLRQLDHDKNTALMDAIKEIIEVNYRDNNLNLQGISSILHMTPAYVGLKFKQSEFMSVGEYLNEVRLRHAQEYLETKSFSIKEIMELVGFLNESTFFKLFKKKYGVTPREYRLKKSLG</sequence>
<dbReference type="Gene3D" id="1.10.10.60">
    <property type="entry name" value="Homeodomain-like"/>
    <property type="match status" value="2"/>
</dbReference>
<keyword evidence="4" id="KW-0472">Membrane</keyword>
<feature type="transmembrane region" description="Helical" evidence="4">
    <location>
        <begin position="310"/>
        <end position="331"/>
    </location>
</feature>
<evidence type="ECO:0000256" key="2">
    <source>
        <dbReference type="ARBA" id="ARBA00023125"/>
    </source>
</evidence>
<dbReference type="InterPro" id="IPR009057">
    <property type="entry name" value="Homeodomain-like_sf"/>
</dbReference>
<accession>A0ABW5PIW1</accession>
<dbReference type="Gene3D" id="3.30.450.20">
    <property type="entry name" value="PAS domain"/>
    <property type="match status" value="1"/>
</dbReference>
<dbReference type="PRINTS" id="PR00032">
    <property type="entry name" value="HTHARAC"/>
</dbReference>
<feature type="transmembrane region" description="Helical" evidence="4">
    <location>
        <begin position="58"/>
        <end position="78"/>
    </location>
</feature>
<dbReference type="SUPFAM" id="SSF46689">
    <property type="entry name" value="Homeodomain-like"/>
    <property type="match status" value="1"/>
</dbReference>
<protein>
    <submittedName>
        <fullName evidence="6">AraC family transcriptional regulator</fullName>
    </submittedName>
</protein>
<evidence type="ECO:0000313" key="6">
    <source>
        <dbReference type="EMBL" id="MFD2615114.1"/>
    </source>
</evidence>
<dbReference type="EMBL" id="JBHUME010000015">
    <property type="protein sequence ID" value="MFD2615114.1"/>
    <property type="molecule type" value="Genomic_DNA"/>
</dbReference>
<evidence type="ECO:0000256" key="1">
    <source>
        <dbReference type="ARBA" id="ARBA00023015"/>
    </source>
</evidence>
<dbReference type="SMART" id="SM00342">
    <property type="entry name" value="HTH_ARAC"/>
    <property type="match status" value="1"/>
</dbReference>
<organism evidence="6 7">
    <name type="scientific">Paenibacillus gansuensis</name>
    <dbReference type="NCBI Taxonomy" id="306542"/>
    <lineage>
        <taxon>Bacteria</taxon>
        <taxon>Bacillati</taxon>
        <taxon>Bacillota</taxon>
        <taxon>Bacilli</taxon>
        <taxon>Bacillales</taxon>
        <taxon>Paenibacillaceae</taxon>
        <taxon>Paenibacillus</taxon>
    </lineage>
</organism>
<evidence type="ECO:0000313" key="7">
    <source>
        <dbReference type="Proteomes" id="UP001597541"/>
    </source>
</evidence>
<keyword evidence="1" id="KW-0805">Transcription regulation</keyword>
<dbReference type="InterPro" id="IPR020449">
    <property type="entry name" value="Tscrpt_reg_AraC-type_HTH"/>
</dbReference>
<evidence type="ECO:0000256" key="4">
    <source>
        <dbReference type="SAM" id="Phobius"/>
    </source>
</evidence>
<keyword evidence="2" id="KW-0238">DNA-binding</keyword>
<keyword evidence="7" id="KW-1185">Reference proteome</keyword>
<dbReference type="RefSeq" id="WP_377606669.1">
    <property type="nucleotide sequence ID" value="NZ_JBHUME010000015.1"/>
</dbReference>
<name>A0ABW5PIW1_9BACL</name>
<gene>
    <name evidence="6" type="ORF">ACFSUF_22090</name>
</gene>
<evidence type="ECO:0000259" key="5">
    <source>
        <dbReference type="PROSITE" id="PS01124"/>
    </source>
</evidence>
<dbReference type="PROSITE" id="PS01124">
    <property type="entry name" value="HTH_ARAC_FAMILY_2"/>
    <property type="match status" value="1"/>
</dbReference>
<keyword evidence="4" id="KW-0812">Transmembrane</keyword>
<feature type="domain" description="HTH araC/xylS-type" evidence="5">
    <location>
        <begin position="680"/>
        <end position="779"/>
    </location>
</feature>
<comment type="caution">
    <text evidence="6">The sequence shown here is derived from an EMBL/GenBank/DDBJ whole genome shotgun (WGS) entry which is preliminary data.</text>
</comment>
<evidence type="ECO:0000256" key="3">
    <source>
        <dbReference type="ARBA" id="ARBA00023163"/>
    </source>
</evidence>
<dbReference type="PANTHER" id="PTHR43280">
    <property type="entry name" value="ARAC-FAMILY TRANSCRIPTIONAL REGULATOR"/>
    <property type="match status" value="1"/>
</dbReference>
<dbReference type="InterPro" id="IPR018060">
    <property type="entry name" value="HTH_AraC"/>
</dbReference>